<organism evidence="2 3">
    <name type="scientific">Trichonephila inaurata madagascariensis</name>
    <dbReference type="NCBI Taxonomy" id="2747483"/>
    <lineage>
        <taxon>Eukaryota</taxon>
        <taxon>Metazoa</taxon>
        <taxon>Ecdysozoa</taxon>
        <taxon>Arthropoda</taxon>
        <taxon>Chelicerata</taxon>
        <taxon>Arachnida</taxon>
        <taxon>Araneae</taxon>
        <taxon>Araneomorphae</taxon>
        <taxon>Entelegynae</taxon>
        <taxon>Araneoidea</taxon>
        <taxon>Nephilidae</taxon>
        <taxon>Trichonephila</taxon>
        <taxon>Trichonephila inaurata</taxon>
    </lineage>
</organism>
<comment type="caution">
    <text evidence="2">The sequence shown here is derived from an EMBL/GenBank/DDBJ whole genome shotgun (WGS) entry which is preliminary data.</text>
</comment>
<sequence>MESEVDDQCVNMEDNDPPPPKVTDEQHCSQSGCKASAEDFPPLSEPTVPDEPTPSMETDSITPDDDNEAKCAKLIDLRDFQLLHEARLRHHREIQQMILSGEISSPTKT</sequence>
<accession>A0A8X6YMJ9</accession>
<dbReference type="AlphaFoldDB" id="A0A8X6YMJ9"/>
<feature type="region of interest" description="Disordered" evidence="1">
    <location>
        <begin position="1"/>
        <end position="66"/>
    </location>
</feature>
<keyword evidence="3" id="KW-1185">Reference proteome</keyword>
<proteinExistence type="predicted"/>
<protein>
    <submittedName>
        <fullName evidence="2">Uncharacterized protein</fullName>
    </submittedName>
</protein>
<evidence type="ECO:0000256" key="1">
    <source>
        <dbReference type="SAM" id="MobiDB-lite"/>
    </source>
</evidence>
<dbReference type="Proteomes" id="UP000886998">
    <property type="component" value="Unassembled WGS sequence"/>
</dbReference>
<evidence type="ECO:0000313" key="3">
    <source>
        <dbReference type="Proteomes" id="UP000886998"/>
    </source>
</evidence>
<evidence type="ECO:0000313" key="2">
    <source>
        <dbReference type="EMBL" id="GFY75760.1"/>
    </source>
</evidence>
<dbReference type="EMBL" id="BMAV01021597">
    <property type="protein sequence ID" value="GFY75760.1"/>
    <property type="molecule type" value="Genomic_DNA"/>
</dbReference>
<gene>
    <name evidence="2" type="ORF">TNIN_136511</name>
</gene>
<reference evidence="2" key="1">
    <citation type="submission" date="2020-08" db="EMBL/GenBank/DDBJ databases">
        <title>Multicomponent nature underlies the extraordinary mechanical properties of spider dragline silk.</title>
        <authorList>
            <person name="Kono N."/>
            <person name="Nakamura H."/>
            <person name="Mori M."/>
            <person name="Yoshida Y."/>
            <person name="Ohtoshi R."/>
            <person name="Malay A.D."/>
            <person name="Moran D.A.P."/>
            <person name="Tomita M."/>
            <person name="Numata K."/>
            <person name="Arakawa K."/>
        </authorList>
    </citation>
    <scope>NUCLEOTIDE SEQUENCE</scope>
</reference>
<name>A0A8X6YMJ9_9ARAC</name>